<name>A0A517YIZ0_9BACT</name>
<sequence>MIRNYASTLSFTGKLAGKVTCAFLVAGLLLCGEVSAKDWAQKMFKISTHDFGHVARGAKTEFAFEIQNTYEEDVHIAEVRSSCGCTTPTVTKTTLKTWEKGAVIAAFNTRSFTGQRNSTLTVVIDKPFHAEVQLQVSGYIHTDVDFQPGSIAFGDVDQGTTVQQKVAVTFYGRNNWNITDVRSVNEFLEVELSDAVRGGGRTTYQMSVKLKDNAPAGYISDTLTLVTDDRTLATVPLTVEGKIVPPLTVSPSALFLGVLQPGQSVTKQLVVRARQPFKILAVRCDGEAFQFKTTDQARPVHLVPVTFTADENNGEIQQTIEIETDLKVGGKTTCLARGSIRGPLAPPGNQVNQANQNAARSIIQK</sequence>
<dbReference type="InterPro" id="IPR011467">
    <property type="entry name" value="DUF1573"/>
</dbReference>
<dbReference type="PANTHER" id="PTHR37833">
    <property type="entry name" value="LIPOPROTEIN-RELATED"/>
    <property type="match status" value="1"/>
</dbReference>
<protein>
    <recommendedName>
        <fullName evidence="4">DUF1573 domain-containing protein</fullName>
    </recommendedName>
</protein>
<proteinExistence type="predicted"/>
<dbReference type="AlphaFoldDB" id="A0A517YIZ0"/>
<dbReference type="Pfam" id="PF07610">
    <property type="entry name" value="DUF1573"/>
    <property type="match status" value="1"/>
</dbReference>
<evidence type="ECO:0000313" key="2">
    <source>
        <dbReference type="EMBL" id="QDU30175.1"/>
    </source>
</evidence>
<dbReference type="EMBL" id="CP036274">
    <property type="protein sequence ID" value="QDU30175.1"/>
    <property type="molecule type" value="Genomic_DNA"/>
</dbReference>
<dbReference type="Gene3D" id="2.60.40.10">
    <property type="entry name" value="Immunoglobulins"/>
    <property type="match status" value="2"/>
</dbReference>
<evidence type="ECO:0008006" key="4">
    <source>
        <dbReference type="Google" id="ProtNLM"/>
    </source>
</evidence>
<dbReference type="PANTHER" id="PTHR37833:SF1">
    <property type="entry name" value="SIGNAL PEPTIDE PROTEIN"/>
    <property type="match status" value="1"/>
</dbReference>
<dbReference type="Proteomes" id="UP000315017">
    <property type="component" value="Chromosome"/>
</dbReference>
<dbReference type="InterPro" id="IPR013783">
    <property type="entry name" value="Ig-like_fold"/>
</dbReference>
<keyword evidence="3" id="KW-1185">Reference proteome</keyword>
<reference evidence="2 3" key="1">
    <citation type="submission" date="2019-02" db="EMBL/GenBank/DDBJ databases">
        <title>Deep-cultivation of Planctomycetes and their phenomic and genomic characterization uncovers novel biology.</title>
        <authorList>
            <person name="Wiegand S."/>
            <person name="Jogler M."/>
            <person name="Boedeker C."/>
            <person name="Pinto D."/>
            <person name="Vollmers J."/>
            <person name="Rivas-Marin E."/>
            <person name="Kohn T."/>
            <person name="Peeters S.H."/>
            <person name="Heuer A."/>
            <person name="Rast P."/>
            <person name="Oberbeckmann S."/>
            <person name="Bunk B."/>
            <person name="Jeske O."/>
            <person name="Meyerdierks A."/>
            <person name="Storesund J.E."/>
            <person name="Kallscheuer N."/>
            <person name="Luecker S."/>
            <person name="Lage O.M."/>
            <person name="Pohl T."/>
            <person name="Merkel B.J."/>
            <person name="Hornburger P."/>
            <person name="Mueller R.-W."/>
            <person name="Bruemmer F."/>
            <person name="Labrenz M."/>
            <person name="Spormann A.M."/>
            <person name="Op den Camp H."/>
            <person name="Overmann J."/>
            <person name="Amann R."/>
            <person name="Jetten M.S.M."/>
            <person name="Mascher T."/>
            <person name="Medema M.H."/>
            <person name="Devos D.P."/>
            <person name="Kaster A.-K."/>
            <person name="Ovreas L."/>
            <person name="Rohde M."/>
            <person name="Galperin M.Y."/>
            <person name="Jogler C."/>
        </authorList>
    </citation>
    <scope>NUCLEOTIDE SEQUENCE [LARGE SCALE GENOMIC DNA]</scope>
    <source>
        <strain evidence="2 3">ETA_A8</strain>
    </source>
</reference>
<evidence type="ECO:0000256" key="1">
    <source>
        <dbReference type="SAM" id="MobiDB-lite"/>
    </source>
</evidence>
<evidence type="ECO:0000313" key="3">
    <source>
        <dbReference type="Proteomes" id="UP000315017"/>
    </source>
</evidence>
<dbReference type="KEGG" id="aagg:ETAA8_52940"/>
<dbReference type="RefSeq" id="WP_202921261.1">
    <property type="nucleotide sequence ID" value="NZ_CP036274.1"/>
</dbReference>
<feature type="region of interest" description="Disordered" evidence="1">
    <location>
        <begin position="341"/>
        <end position="365"/>
    </location>
</feature>
<feature type="compositionally biased region" description="Low complexity" evidence="1">
    <location>
        <begin position="349"/>
        <end position="359"/>
    </location>
</feature>
<gene>
    <name evidence="2" type="ORF">ETAA8_52940</name>
</gene>
<accession>A0A517YIZ0</accession>
<organism evidence="2 3">
    <name type="scientific">Anatilimnocola aggregata</name>
    <dbReference type="NCBI Taxonomy" id="2528021"/>
    <lineage>
        <taxon>Bacteria</taxon>
        <taxon>Pseudomonadati</taxon>
        <taxon>Planctomycetota</taxon>
        <taxon>Planctomycetia</taxon>
        <taxon>Pirellulales</taxon>
        <taxon>Pirellulaceae</taxon>
        <taxon>Anatilimnocola</taxon>
    </lineage>
</organism>